<keyword evidence="2" id="KW-1185">Reference proteome</keyword>
<name>A0A7T8GKW4_CALRO</name>
<reference evidence="2" key="1">
    <citation type="submission" date="2021-01" db="EMBL/GenBank/DDBJ databases">
        <title>Caligus Genome Assembly.</title>
        <authorList>
            <person name="Gallardo-Escarate C."/>
        </authorList>
    </citation>
    <scope>NUCLEOTIDE SEQUENCE [LARGE SCALE GENOMIC DNA]</scope>
</reference>
<feature type="non-terminal residue" evidence="1">
    <location>
        <position position="1"/>
    </location>
</feature>
<protein>
    <submittedName>
        <fullName evidence="1">LOC100880942</fullName>
    </submittedName>
</protein>
<accession>A0A7T8GKW4</accession>
<dbReference type="Proteomes" id="UP000595437">
    <property type="component" value="Chromosome 21"/>
</dbReference>
<proteinExistence type="predicted"/>
<dbReference type="AlphaFoldDB" id="A0A7T8GKW4"/>
<organism evidence="1 2">
    <name type="scientific">Caligus rogercresseyi</name>
    <name type="common">Sea louse</name>
    <dbReference type="NCBI Taxonomy" id="217165"/>
    <lineage>
        <taxon>Eukaryota</taxon>
        <taxon>Metazoa</taxon>
        <taxon>Ecdysozoa</taxon>
        <taxon>Arthropoda</taxon>
        <taxon>Crustacea</taxon>
        <taxon>Multicrustacea</taxon>
        <taxon>Hexanauplia</taxon>
        <taxon>Copepoda</taxon>
        <taxon>Siphonostomatoida</taxon>
        <taxon>Caligidae</taxon>
        <taxon>Caligus</taxon>
    </lineage>
</organism>
<evidence type="ECO:0000313" key="1">
    <source>
        <dbReference type="EMBL" id="QQP31400.1"/>
    </source>
</evidence>
<sequence>KAIRNEKILETLMVQANSGKYRIQESYFEACQKFQRQESHGSEWESFDYN</sequence>
<gene>
    <name evidence="1" type="ORF">FKW44_024998</name>
</gene>
<dbReference type="OrthoDB" id="2499658at2759"/>
<dbReference type="EMBL" id="CP045910">
    <property type="protein sequence ID" value="QQP31400.1"/>
    <property type="molecule type" value="Genomic_DNA"/>
</dbReference>
<evidence type="ECO:0000313" key="2">
    <source>
        <dbReference type="Proteomes" id="UP000595437"/>
    </source>
</evidence>